<gene>
    <name evidence="2" type="ORF">EGYM00163_LOCUS38084</name>
</gene>
<name>A0A7S4LFW5_9EUGL</name>
<protein>
    <submittedName>
        <fullName evidence="2">Uncharacterized protein</fullName>
    </submittedName>
</protein>
<dbReference type="AlphaFoldDB" id="A0A7S4LFW5"/>
<feature type="region of interest" description="Disordered" evidence="1">
    <location>
        <begin position="85"/>
        <end position="104"/>
    </location>
</feature>
<organism evidence="2">
    <name type="scientific">Eutreptiella gymnastica</name>
    <dbReference type="NCBI Taxonomy" id="73025"/>
    <lineage>
        <taxon>Eukaryota</taxon>
        <taxon>Discoba</taxon>
        <taxon>Euglenozoa</taxon>
        <taxon>Euglenida</taxon>
        <taxon>Spirocuta</taxon>
        <taxon>Euglenophyceae</taxon>
        <taxon>Eutreptiales</taxon>
        <taxon>Eutreptiaceae</taxon>
        <taxon>Eutreptiella</taxon>
    </lineage>
</organism>
<accession>A0A7S4LFW5</accession>
<reference evidence="2" key="1">
    <citation type="submission" date="2021-01" db="EMBL/GenBank/DDBJ databases">
        <authorList>
            <person name="Corre E."/>
            <person name="Pelletier E."/>
            <person name="Niang G."/>
            <person name="Scheremetjew M."/>
            <person name="Finn R."/>
            <person name="Kale V."/>
            <person name="Holt S."/>
            <person name="Cochrane G."/>
            <person name="Meng A."/>
            <person name="Brown T."/>
            <person name="Cohen L."/>
        </authorList>
    </citation>
    <scope>NUCLEOTIDE SEQUENCE</scope>
    <source>
        <strain evidence="2">CCMP1594</strain>
    </source>
</reference>
<dbReference type="EMBL" id="HBJA01110382">
    <property type="protein sequence ID" value="CAE0826827.1"/>
    <property type="molecule type" value="Transcribed_RNA"/>
</dbReference>
<proteinExistence type="predicted"/>
<evidence type="ECO:0000313" key="2">
    <source>
        <dbReference type="EMBL" id="CAE0826827.1"/>
    </source>
</evidence>
<sequence length="155" mass="17545">MYIRSLPTNEPCPPVVSVCHLSMSYIYVHIPEPVLQHSTQGMLQDLIWHVPAVQRQKSRPTRLTVVECTWMNKLNKLNKMNKRTELSSDGSAHPDGWEAQSNAELPNAHGGQALVGGRVFLWFFFCVFLGGGHTPTTNQPWRDRLGVLAVRQRQT</sequence>
<evidence type="ECO:0000256" key="1">
    <source>
        <dbReference type="SAM" id="MobiDB-lite"/>
    </source>
</evidence>